<evidence type="ECO:0000256" key="12">
    <source>
        <dbReference type="HAMAP-Rule" id="MF_00741"/>
    </source>
</evidence>
<organism evidence="15 16">
    <name type="scientific">Photobacterium rosenbergii</name>
    <dbReference type="NCBI Taxonomy" id="294936"/>
    <lineage>
        <taxon>Bacteria</taxon>
        <taxon>Pseudomonadati</taxon>
        <taxon>Pseudomonadota</taxon>
        <taxon>Gammaproteobacteria</taxon>
        <taxon>Vibrionales</taxon>
        <taxon>Vibrionaceae</taxon>
        <taxon>Photobacterium</taxon>
    </lineage>
</organism>
<comment type="caution">
    <text evidence="15">The sequence shown here is derived from an EMBL/GenBank/DDBJ whole genome shotgun (WGS) entry which is preliminary data.</text>
</comment>
<evidence type="ECO:0000256" key="1">
    <source>
        <dbReference type="ARBA" id="ARBA00004686"/>
    </source>
</evidence>
<keyword evidence="12" id="KW-0658">Purine biosynthesis</keyword>
<feature type="domain" description="PurM-like C-terminal" evidence="14">
    <location>
        <begin position="178"/>
        <end position="342"/>
    </location>
</feature>
<dbReference type="InterPro" id="IPR004733">
    <property type="entry name" value="PurM_cligase"/>
</dbReference>
<dbReference type="EC" id="6.3.3.1" evidence="3 12"/>
<comment type="similarity">
    <text evidence="2 12">Belongs to the AIR synthase family.</text>
</comment>
<protein>
    <recommendedName>
        <fullName evidence="4 12">Phosphoribosylformylglycinamidine cyclo-ligase</fullName>
        <ecNumber evidence="3 12">6.3.3.1</ecNumber>
    </recommendedName>
    <alternativeName>
        <fullName evidence="9 12">AIR synthase</fullName>
    </alternativeName>
    <alternativeName>
        <fullName evidence="10 12">AIRS</fullName>
    </alternativeName>
    <alternativeName>
        <fullName evidence="8 12">Phosphoribosyl-aminoimidazole synthetase</fullName>
    </alternativeName>
</protein>
<dbReference type="Gene3D" id="3.90.650.10">
    <property type="entry name" value="PurM-like C-terminal domain"/>
    <property type="match status" value="1"/>
</dbReference>
<comment type="subcellular location">
    <subcellularLocation>
        <location evidence="12">Cytoplasm</location>
    </subcellularLocation>
</comment>
<evidence type="ECO:0000313" key="15">
    <source>
        <dbReference type="EMBL" id="MDV5172523.1"/>
    </source>
</evidence>
<dbReference type="InterPro" id="IPR036676">
    <property type="entry name" value="PurM-like_C_sf"/>
</dbReference>
<evidence type="ECO:0000256" key="5">
    <source>
        <dbReference type="ARBA" id="ARBA00022598"/>
    </source>
</evidence>
<evidence type="ECO:0000256" key="11">
    <source>
        <dbReference type="ARBA" id="ARBA00049057"/>
    </source>
</evidence>
<dbReference type="Proteomes" id="UP001186452">
    <property type="component" value="Unassembled WGS sequence"/>
</dbReference>
<dbReference type="InterPro" id="IPR016188">
    <property type="entry name" value="PurM-like_N"/>
</dbReference>
<accession>A0ABU3ZR72</accession>
<keyword evidence="12" id="KW-0963">Cytoplasm</keyword>
<feature type="domain" description="PurM-like N-terminal" evidence="13">
    <location>
        <begin position="60"/>
        <end position="165"/>
    </location>
</feature>
<dbReference type="InterPro" id="IPR036921">
    <property type="entry name" value="PurM-like_N_sf"/>
</dbReference>
<evidence type="ECO:0000256" key="8">
    <source>
        <dbReference type="ARBA" id="ARBA00031908"/>
    </source>
</evidence>
<dbReference type="PANTHER" id="PTHR10520">
    <property type="entry name" value="TRIFUNCTIONAL PURINE BIOSYNTHETIC PROTEIN ADENOSINE-3-RELATED"/>
    <property type="match status" value="1"/>
</dbReference>
<dbReference type="HAMAP" id="MF_00741">
    <property type="entry name" value="AIRS"/>
    <property type="match status" value="1"/>
</dbReference>
<proteinExistence type="inferred from homology"/>
<evidence type="ECO:0000256" key="2">
    <source>
        <dbReference type="ARBA" id="ARBA00010280"/>
    </source>
</evidence>
<sequence length="346" mass="36643">MSGNNSSLSYKDAGVDIDAGNALVDRIKGVVKRTHRPEVMGGIGGFGALCSLPTKYKEPVLVSGTDGVGTKLRLAMDLNKHDTIGIDLVAMCVNDLIVQGAEPLFFLDYYATGKLDVDTAADVVAGIGEGCIQSGCALIGGETAEMPGMYHGEDYDVAGFCVGVVEKADIIDGSKVAEGDALIAVASSGPHSNGFSLIRKILEVSNADLSQELEGKALSEHLLEPTKIYVKSTLKMMESCDVHAISHITGGGFWENIPRVLPAGSKAVVDGNSWQWPAVFNWLQEAGNVDTYEMYRTFNCGVGLVIALPKAQAEQAISILNAEGEQAWLLGHIANANEGEEQVEIL</sequence>
<evidence type="ECO:0000256" key="6">
    <source>
        <dbReference type="ARBA" id="ARBA00022741"/>
    </source>
</evidence>
<evidence type="ECO:0000259" key="14">
    <source>
        <dbReference type="Pfam" id="PF02769"/>
    </source>
</evidence>
<dbReference type="Pfam" id="PF00586">
    <property type="entry name" value="AIRS"/>
    <property type="match status" value="1"/>
</dbReference>
<comment type="catalytic activity">
    <reaction evidence="11 12">
        <text>2-formamido-N(1)-(5-O-phospho-beta-D-ribosyl)acetamidine + ATP = 5-amino-1-(5-phospho-beta-D-ribosyl)imidazole + ADP + phosphate + H(+)</text>
        <dbReference type="Rhea" id="RHEA:23032"/>
        <dbReference type="ChEBI" id="CHEBI:15378"/>
        <dbReference type="ChEBI" id="CHEBI:30616"/>
        <dbReference type="ChEBI" id="CHEBI:43474"/>
        <dbReference type="ChEBI" id="CHEBI:137981"/>
        <dbReference type="ChEBI" id="CHEBI:147287"/>
        <dbReference type="ChEBI" id="CHEBI:456216"/>
        <dbReference type="EC" id="6.3.3.1"/>
    </reaction>
</comment>
<comment type="pathway">
    <text evidence="1 12">Purine metabolism; IMP biosynthesis via de novo pathway; 5-amino-1-(5-phospho-D-ribosyl)imidazole from N(2)-formyl-N(1)-(5-phospho-D-ribosyl)glycinamide: step 2/2.</text>
</comment>
<evidence type="ECO:0000259" key="13">
    <source>
        <dbReference type="Pfam" id="PF00586"/>
    </source>
</evidence>
<dbReference type="SUPFAM" id="SSF56042">
    <property type="entry name" value="PurM C-terminal domain-like"/>
    <property type="match status" value="1"/>
</dbReference>
<evidence type="ECO:0000256" key="10">
    <source>
        <dbReference type="ARBA" id="ARBA00033093"/>
    </source>
</evidence>
<dbReference type="Pfam" id="PF02769">
    <property type="entry name" value="AIRS_C"/>
    <property type="match status" value="1"/>
</dbReference>
<evidence type="ECO:0000256" key="3">
    <source>
        <dbReference type="ARBA" id="ARBA00013047"/>
    </source>
</evidence>
<dbReference type="CDD" id="cd02196">
    <property type="entry name" value="PurM"/>
    <property type="match status" value="1"/>
</dbReference>
<dbReference type="NCBIfam" id="TIGR00878">
    <property type="entry name" value="purM"/>
    <property type="match status" value="1"/>
</dbReference>
<evidence type="ECO:0000256" key="9">
    <source>
        <dbReference type="ARBA" id="ARBA00032931"/>
    </source>
</evidence>
<dbReference type="PANTHER" id="PTHR10520:SF12">
    <property type="entry name" value="TRIFUNCTIONAL PURINE BIOSYNTHETIC PROTEIN ADENOSINE-3"/>
    <property type="match status" value="1"/>
</dbReference>
<dbReference type="EMBL" id="JAWJZI010000035">
    <property type="protein sequence ID" value="MDV5172523.1"/>
    <property type="molecule type" value="Genomic_DNA"/>
</dbReference>
<keyword evidence="5 12" id="KW-0436">Ligase</keyword>
<dbReference type="Gene3D" id="3.30.1330.10">
    <property type="entry name" value="PurM-like, N-terminal domain"/>
    <property type="match status" value="1"/>
</dbReference>
<dbReference type="GO" id="GO:0004641">
    <property type="term" value="F:phosphoribosylformylglycinamidine cyclo-ligase activity"/>
    <property type="evidence" value="ECO:0007669"/>
    <property type="project" value="UniProtKB-EC"/>
</dbReference>
<keyword evidence="7 12" id="KW-0067">ATP-binding</keyword>
<dbReference type="SUPFAM" id="SSF55326">
    <property type="entry name" value="PurM N-terminal domain-like"/>
    <property type="match status" value="1"/>
</dbReference>
<name>A0ABU3ZR72_9GAMM</name>
<dbReference type="InterPro" id="IPR010918">
    <property type="entry name" value="PurM-like_C_dom"/>
</dbReference>
<evidence type="ECO:0000256" key="4">
    <source>
        <dbReference type="ARBA" id="ARBA00020367"/>
    </source>
</evidence>
<reference evidence="15 16" key="1">
    <citation type="submission" date="2023-10" db="EMBL/GenBank/DDBJ databases">
        <title>Marine bacteria isolated from horseshoe crab.</title>
        <authorList>
            <person name="Cheng T.H."/>
        </authorList>
    </citation>
    <scope>NUCLEOTIDE SEQUENCE [LARGE SCALE GENOMIC DNA]</scope>
    <source>
        <strain evidence="15 16">HSC6</strain>
    </source>
</reference>
<evidence type="ECO:0000256" key="7">
    <source>
        <dbReference type="ARBA" id="ARBA00022840"/>
    </source>
</evidence>
<dbReference type="RefSeq" id="WP_317525312.1">
    <property type="nucleotide sequence ID" value="NZ_JAWJZI010000035.1"/>
</dbReference>
<gene>
    <name evidence="12 15" type="primary">purM</name>
    <name evidence="15" type="ORF">R2X38_26345</name>
</gene>
<evidence type="ECO:0000313" key="16">
    <source>
        <dbReference type="Proteomes" id="UP001186452"/>
    </source>
</evidence>
<keyword evidence="6 12" id="KW-0547">Nucleotide-binding</keyword>
<keyword evidence="16" id="KW-1185">Reference proteome</keyword>